<dbReference type="EMBL" id="MAEM01000416">
    <property type="protein sequence ID" value="OBR99791.1"/>
    <property type="molecule type" value="Genomic_DNA"/>
</dbReference>
<comment type="catalytic activity">
    <reaction evidence="13 14">
        <text>UDP-N-acetyl-alpha-D-muramate + L-alanine + ATP = UDP-N-acetyl-alpha-D-muramoyl-L-alanine + ADP + phosphate + H(+)</text>
        <dbReference type="Rhea" id="RHEA:23372"/>
        <dbReference type="ChEBI" id="CHEBI:15378"/>
        <dbReference type="ChEBI" id="CHEBI:30616"/>
        <dbReference type="ChEBI" id="CHEBI:43474"/>
        <dbReference type="ChEBI" id="CHEBI:57972"/>
        <dbReference type="ChEBI" id="CHEBI:70757"/>
        <dbReference type="ChEBI" id="CHEBI:83898"/>
        <dbReference type="ChEBI" id="CHEBI:456216"/>
        <dbReference type="EC" id="6.3.2.8"/>
    </reaction>
</comment>
<gene>
    <name evidence="14" type="primary">murC</name>
    <name evidence="18" type="ORF">A9W98_28450</name>
</gene>
<keyword evidence="5 14" id="KW-0436">Ligase</keyword>
<dbReference type="InterPro" id="IPR004101">
    <property type="entry name" value="Mur_ligase_C"/>
</dbReference>
<keyword evidence="11 14" id="KW-0131">Cell cycle</keyword>
<comment type="caution">
    <text evidence="18">The sequence shown here is derived from an EMBL/GenBank/DDBJ whole genome shotgun (WGS) entry which is preliminary data.</text>
</comment>
<dbReference type="SUPFAM" id="SSF51984">
    <property type="entry name" value="MurCD N-terminal domain"/>
    <property type="match status" value="1"/>
</dbReference>
<organism evidence="18 19">
    <name type="scientific">Mycobacterium gordonae</name>
    <dbReference type="NCBI Taxonomy" id="1778"/>
    <lineage>
        <taxon>Bacteria</taxon>
        <taxon>Bacillati</taxon>
        <taxon>Actinomycetota</taxon>
        <taxon>Actinomycetes</taxon>
        <taxon>Mycobacteriales</taxon>
        <taxon>Mycobacteriaceae</taxon>
        <taxon>Mycobacterium</taxon>
    </lineage>
</organism>
<dbReference type="NCBIfam" id="TIGR01082">
    <property type="entry name" value="murC"/>
    <property type="match status" value="1"/>
</dbReference>
<evidence type="ECO:0000256" key="5">
    <source>
        <dbReference type="ARBA" id="ARBA00022598"/>
    </source>
</evidence>
<keyword evidence="12 14" id="KW-0961">Cell wall biogenesis/degradation</keyword>
<dbReference type="RefSeq" id="WP_065135854.1">
    <property type="nucleotide sequence ID" value="NZ_MAEM01000416.1"/>
</dbReference>
<evidence type="ECO:0000256" key="14">
    <source>
        <dbReference type="HAMAP-Rule" id="MF_00046"/>
    </source>
</evidence>
<evidence type="ECO:0000259" key="17">
    <source>
        <dbReference type="Pfam" id="PF08245"/>
    </source>
</evidence>
<keyword evidence="7 14" id="KW-0547">Nucleotide-binding</keyword>
<feature type="domain" description="Mur ligase N-terminal catalytic" evidence="15">
    <location>
        <begin position="13"/>
        <end position="115"/>
    </location>
</feature>
<evidence type="ECO:0000259" key="16">
    <source>
        <dbReference type="Pfam" id="PF02875"/>
    </source>
</evidence>
<evidence type="ECO:0000256" key="10">
    <source>
        <dbReference type="ARBA" id="ARBA00022984"/>
    </source>
</evidence>
<evidence type="ECO:0000256" key="8">
    <source>
        <dbReference type="ARBA" id="ARBA00022840"/>
    </source>
</evidence>
<dbReference type="FunFam" id="3.40.50.720:FF:000046">
    <property type="entry name" value="UDP-N-acetylmuramate--L-alanine ligase"/>
    <property type="match status" value="1"/>
</dbReference>
<name>A0A1A6BBP5_MYCGO</name>
<evidence type="ECO:0000256" key="6">
    <source>
        <dbReference type="ARBA" id="ARBA00022618"/>
    </source>
</evidence>
<feature type="binding site" evidence="14">
    <location>
        <begin position="122"/>
        <end position="128"/>
    </location>
    <ligand>
        <name>ATP</name>
        <dbReference type="ChEBI" id="CHEBI:30616"/>
    </ligand>
</feature>
<dbReference type="InterPro" id="IPR013221">
    <property type="entry name" value="Mur_ligase_cen"/>
</dbReference>
<evidence type="ECO:0000313" key="18">
    <source>
        <dbReference type="EMBL" id="OBR99791.1"/>
    </source>
</evidence>
<dbReference type="AlphaFoldDB" id="A0A1A6BBP5"/>
<dbReference type="SUPFAM" id="SSF53244">
    <property type="entry name" value="MurD-like peptide ligases, peptide-binding domain"/>
    <property type="match status" value="1"/>
</dbReference>
<evidence type="ECO:0000256" key="12">
    <source>
        <dbReference type="ARBA" id="ARBA00023316"/>
    </source>
</evidence>
<dbReference type="GO" id="GO:0008763">
    <property type="term" value="F:UDP-N-acetylmuramate-L-alanine ligase activity"/>
    <property type="evidence" value="ECO:0007669"/>
    <property type="project" value="UniProtKB-UniRule"/>
</dbReference>
<dbReference type="Pfam" id="PF08245">
    <property type="entry name" value="Mur_ligase_M"/>
    <property type="match status" value="1"/>
</dbReference>
<comment type="function">
    <text evidence="14">Cell wall formation.</text>
</comment>
<keyword evidence="10 14" id="KW-0573">Peptidoglycan synthesis</keyword>
<sequence length="486" mass="50719">MTAEQLPPELQRVHMVGIGGAGMSGIARILLDRGGMVSGSDAKESRGVHALQARGALIRIGHDASSLDLLPGGVTAVITTHAAIPKTNPELVEARRRGIPVVLRPVVLAKLMAGRTTLMVTGTHGKTTTTSMLIVALQHCGRDPSFAVGGELGEAGTNAHHGSGDLFVAEADESDGTLLEYTPDVAVVTNIESDHLDFYGSTDAYVGVFDSFVERLAPGGALVVCADDPGAAGLAQRTSELGIRVLRYGSDDSVGPLAARLVSWEQHGTEAVAHIQLAGEPQQRVMRLSVPGRHMALNALAALLAATEIGAPVEEVLDGLAAFEGVRRRFELVGTAYSVRVFDDYAHHPTEIGATLAAVRSVVQQSGGGRSLVVFQPHLYSRTKAFAQEFGHALDAADEVFVLDVYGAREQPLAGISGATVAEHVSVPVRYLPDFSAVAEEVADAAAPGDVVVTMGAGDVTMLGPEIVAALRMRANRSAPGRGVPQ</sequence>
<reference evidence="18 19" key="1">
    <citation type="submission" date="2016-06" db="EMBL/GenBank/DDBJ databases">
        <authorList>
            <person name="Kjaerup R.B."/>
            <person name="Dalgaard T.S."/>
            <person name="Juul-Madsen H.R."/>
        </authorList>
    </citation>
    <scope>NUCLEOTIDE SEQUENCE [LARGE SCALE GENOMIC DNA]</scope>
    <source>
        <strain evidence="18 19">1245752.6</strain>
    </source>
</reference>
<evidence type="ECO:0000256" key="11">
    <source>
        <dbReference type="ARBA" id="ARBA00023306"/>
    </source>
</evidence>
<keyword evidence="4 14" id="KW-0963">Cytoplasm</keyword>
<protein>
    <recommendedName>
        <fullName evidence="3 14">UDP-N-acetylmuramate--L-alanine ligase</fullName>
        <ecNumber evidence="3 14">6.3.2.8</ecNumber>
    </recommendedName>
    <alternativeName>
        <fullName evidence="14">UDP-N-acetylmuramoyl-L-alanine synthetase</fullName>
    </alternativeName>
</protein>
<dbReference type="HAMAP" id="MF_00046">
    <property type="entry name" value="MurC"/>
    <property type="match status" value="1"/>
</dbReference>
<dbReference type="OrthoDB" id="9804126at2"/>
<comment type="subcellular location">
    <subcellularLocation>
        <location evidence="1 14">Cytoplasm</location>
    </subcellularLocation>
</comment>
<dbReference type="Proteomes" id="UP000093757">
    <property type="component" value="Unassembled WGS sequence"/>
</dbReference>
<comment type="similarity">
    <text evidence="14">Belongs to the MurCDEF family.</text>
</comment>
<dbReference type="Gene3D" id="3.40.1190.10">
    <property type="entry name" value="Mur-like, catalytic domain"/>
    <property type="match status" value="1"/>
</dbReference>
<dbReference type="PANTHER" id="PTHR43445:SF3">
    <property type="entry name" value="UDP-N-ACETYLMURAMATE--L-ALANINE LIGASE"/>
    <property type="match status" value="1"/>
</dbReference>
<dbReference type="SUPFAM" id="SSF53623">
    <property type="entry name" value="MurD-like peptide ligases, catalytic domain"/>
    <property type="match status" value="1"/>
</dbReference>
<dbReference type="GO" id="GO:0009252">
    <property type="term" value="P:peptidoglycan biosynthetic process"/>
    <property type="evidence" value="ECO:0007669"/>
    <property type="project" value="UniProtKB-UniRule"/>
</dbReference>
<keyword evidence="8 14" id="KW-0067">ATP-binding</keyword>
<dbReference type="PANTHER" id="PTHR43445">
    <property type="entry name" value="UDP-N-ACETYLMURAMATE--L-ALANINE LIGASE-RELATED"/>
    <property type="match status" value="1"/>
</dbReference>
<evidence type="ECO:0000259" key="15">
    <source>
        <dbReference type="Pfam" id="PF01225"/>
    </source>
</evidence>
<dbReference type="GO" id="GO:0005737">
    <property type="term" value="C:cytoplasm"/>
    <property type="evidence" value="ECO:0007669"/>
    <property type="project" value="UniProtKB-SubCell"/>
</dbReference>
<dbReference type="InterPro" id="IPR050061">
    <property type="entry name" value="MurCDEF_pg_biosynth"/>
</dbReference>
<evidence type="ECO:0000256" key="1">
    <source>
        <dbReference type="ARBA" id="ARBA00004496"/>
    </source>
</evidence>
<proteinExistence type="inferred from homology"/>
<dbReference type="Pfam" id="PF02875">
    <property type="entry name" value="Mur_ligase_C"/>
    <property type="match status" value="1"/>
</dbReference>
<evidence type="ECO:0000313" key="19">
    <source>
        <dbReference type="Proteomes" id="UP000093757"/>
    </source>
</evidence>
<accession>A0A1A6BBP5</accession>
<evidence type="ECO:0000256" key="7">
    <source>
        <dbReference type="ARBA" id="ARBA00022741"/>
    </source>
</evidence>
<keyword evidence="6 14" id="KW-0132">Cell division</keyword>
<dbReference type="InterPro" id="IPR000713">
    <property type="entry name" value="Mur_ligase_N"/>
</dbReference>
<dbReference type="GO" id="GO:0051301">
    <property type="term" value="P:cell division"/>
    <property type="evidence" value="ECO:0007669"/>
    <property type="project" value="UniProtKB-KW"/>
</dbReference>
<dbReference type="Pfam" id="PF01225">
    <property type="entry name" value="Mur_ligase"/>
    <property type="match status" value="1"/>
</dbReference>
<evidence type="ECO:0000256" key="9">
    <source>
        <dbReference type="ARBA" id="ARBA00022960"/>
    </source>
</evidence>
<dbReference type="Gene3D" id="3.90.190.20">
    <property type="entry name" value="Mur ligase, C-terminal domain"/>
    <property type="match status" value="1"/>
</dbReference>
<keyword evidence="9 14" id="KW-0133">Cell shape</keyword>
<dbReference type="GO" id="GO:0008360">
    <property type="term" value="P:regulation of cell shape"/>
    <property type="evidence" value="ECO:0007669"/>
    <property type="project" value="UniProtKB-KW"/>
</dbReference>
<evidence type="ECO:0000256" key="2">
    <source>
        <dbReference type="ARBA" id="ARBA00004752"/>
    </source>
</evidence>
<dbReference type="InterPro" id="IPR036615">
    <property type="entry name" value="Mur_ligase_C_dom_sf"/>
</dbReference>
<evidence type="ECO:0000256" key="3">
    <source>
        <dbReference type="ARBA" id="ARBA00012211"/>
    </source>
</evidence>
<dbReference type="GO" id="GO:0005524">
    <property type="term" value="F:ATP binding"/>
    <property type="evidence" value="ECO:0007669"/>
    <property type="project" value="UniProtKB-UniRule"/>
</dbReference>
<dbReference type="EC" id="6.3.2.8" evidence="3 14"/>
<dbReference type="Gene3D" id="3.40.50.720">
    <property type="entry name" value="NAD(P)-binding Rossmann-like Domain"/>
    <property type="match status" value="1"/>
</dbReference>
<feature type="domain" description="Mur ligase C-terminal" evidence="16">
    <location>
        <begin position="328"/>
        <end position="458"/>
    </location>
</feature>
<dbReference type="UniPathway" id="UPA00219"/>
<dbReference type="InterPro" id="IPR005758">
    <property type="entry name" value="UDP-N-AcMur_Ala_ligase_MurC"/>
</dbReference>
<comment type="pathway">
    <text evidence="2 14">Cell wall biogenesis; peptidoglycan biosynthesis.</text>
</comment>
<evidence type="ECO:0000256" key="13">
    <source>
        <dbReference type="ARBA" id="ARBA00047833"/>
    </source>
</evidence>
<dbReference type="InterPro" id="IPR036565">
    <property type="entry name" value="Mur-like_cat_sf"/>
</dbReference>
<feature type="domain" description="Mur ligase central" evidence="17">
    <location>
        <begin position="120"/>
        <end position="306"/>
    </location>
</feature>
<dbReference type="GO" id="GO:0071555">
    <property type="term" value="P:cell wall organization"/>
    <property type="evidence" value="ECO:0007669"/>
    <property type="project" value="UniProtKB-KW"/>
</dbReference>
<evidence type="ECO:0000256" key="4">
    <source>
        <dbReference type="ARBA" id="ARBA00022490"/>
    </source>
</evidence>